<evidence type="ECO:0000259" key="1">
    <source>
        <dbReference type="Pfam" id="PF13635"/>
    </source>
</evidence>
<sequence length="210" mass="22646">MRGGWPALVIEPSRSPTEYLAGYLDDVARADLRFAGLSADPIRVGALLRALARNTATEVSATKLSVEAEIPAPGTANPEVSAQTVRRYIDALTRVFVVEEQPAWAPHLRSKVRLRVQPKWHFVDPSLATAALRAGPGALLGDLEAFGLLFESLAVRDLRIYAQMLGGAVYHYRDSSGLEVDAVVELGDGRWSAFEVKLGGQAVSTTPRPA</sequence>
<gene>
    <name evidence="2" type="ORF">H9L22_10495</name>
</gene>
<dbReference type="RefSeq" id="WP_187719870.1">
    <property type="nucleotide sequence ID" value="NZ_CP060789.1"/>
</dbReference>
<dbReference type="KEGG" id="tdf:H9L22_10495"/>
<dbReference type="PANTHER" id="PTHR43566:SF2">
    <property type="entry name" value="DUF4143 DOMAIN-CONTAINING PROTEIN"/>
    <property type="match status" value="1"/>
</dbReference>
<evidence type="ECO:0000313" key="3">
    <source>
        <dbReference type="Proteomes" id="UP000516117"/>
    </source>
</evidence>
<name>A0A7H0H2G6_9ACTN</name>
<dbReference type="Pfam" id="PF13635">
    <property type="entry name" value="DUF4143"/>
    <property type="match status" value="1"/>
</dbReference>
<dbReference type="AlphaFoldDB" id="A0A7H0H2G6"/>
<organism evidence="2 3">
    <name type="scientific">Tessaracoccus defluvii</name>
    <dbReference type="NCBI Taxonomy" id="1285901"/>
    <lineage>
        <taxon>Bacteria</taxon>
        <taxon>Bacillati</taxon>
        <taxon>Actinomycetota</taxon>
        <taxon>Actinomycetes</taxon>
        <taxon>Propionibacteriales</taxon>
        <taxon>Propionibacteriaceae</taxon>
        <taxon>Tessaracoccus</taxon>
    </lineage>
</organism>
<dbReference type="EMBL" id="CP060789">
    <property type="protein sequence ID" value="QNP54732.1"/>
    <property type="molecule type" value="Genomic_DNA"/>
</dbReference>
<dbReference type="Proteomes" id="UP000516117">
    <property type="component" value="Chromosome"/>
</dbReference>
<dbReference type="InterPro" id="IPR025420">
    <property type="entry name" value="DUF4143"/>
</dbReference>
<reference evidence="2 3" key="1">
    <citation type="submission" date="2020-08" db="EMBL/GenBank/DDBJ databases">
        <title>Genome sequence of Tessaracoccus defluvii JCM 17540T.</title>
        <authorList>
            <person name="Hyun D.-W."/>
            <person name="Bae J.-W."/>
        </authorList>
    </citation>
    <scope>NUCLEOTIDE SEQUENCE [LARGE SCALE GENOMIC DNA]</scope>
    <source>
        <strain evidence="2 3">JCM 17540</strain>
    </source>
</reference>
<dbReference type="PANTHER" id="PTHR43566">
    <property type="entry name" value="CONSERVED PROTEIN"/>
    <property type="match status" value="1"/>
</dbReference>
<protein>
    <submittedName>
        <fullName evidence="2">DUF4143 domain-containing protein</fullName>
    </submittedName>
</protein>
<evidence type="ECO:0000313" key="2">
    <source>
        <dbReference type="EMBL" id="QNP54732.1"/>
    </source>
</evidence>
<keyword evidence="3" id="KW-1185">Reference proteome</keyword>
<accession>A0A7H0H2G6</accession>
<proteinExistence type="predicted"/>
<feature type="domain" description="DUF4143" evidence="1">
    <location>
        <begin position="36"/>
        <end position="198"/>
    </location>
</feature>